<accession>A0AAD8HED3</accession>
<gene>
    <name evidence="2" type="ORF">POM88_040594</name>
</gene>
<feature type="domain" description="Retrovirus-related Pol polyprotein from transposon TNT 1-94-like beta-barrel" evidence="1">
    <location>
        <begin position="1"/>
        <end position="74"/>
    </location>
</feature>
<reference evidence="2" key="1">
    <citation type="submission" date="2023-02" db="EMBL/GenBank/DDBJ databases">
        <title>Genome of toxic invasive species Heracleum sosnowskyi carries increased number of genes despite the absence of recent whole-genome duplications.</title>
        <authorList>
            <person name="Schelkunov M."/>
            <person name="Shtratnikova V."/>
            <person name="Makarenko M."/>
            <person name="Klepikova A."/>
            <person name="Omelchenko D."/>
            <person name="Novikova G."/>
            <person name="Obukhova E."/>
            <person name="Bogdanov V."/>
            <person name="Penin A."/>
            <person name="Logacheva M."/>
        </authorList>
    </citation>
    <scope>NUCLEOTIDE SEQUENCE</scope>
    <source>
        <strain evidence="2">Hsosn_3</strain>
        <tissue evidence="2">Leaf</tissue>
    </source>
</reference>
<proteinExistence type="predicted"/>
<dbReference type="Proteomes" id="UP001237642">
    <property type="component" value="Unassembled WGS sequence"/>
</dbReference>
<evidence type="ECO:0000259" key="1">
    <source>
        <dbReference type="Pfam" id="PF22936"/>
    </source>
</evidence>
<evidence type="ECO:0000313" key="3">
    <source>
        <dbReference type="Proteomes" id="UP001237642"/>
    </source>
</evidence>
<organism evidence="2 3">
    <name type="scientific">Heracleum sosnowskyi</name>
    <dbReference type="NCBI Taxonomy" id="360622"/>
    <lineage>
        <taxon>Eukaryota</taxon>
        <taxon>Viridiplantae</taxon>
        <taxon>Streptophyta</taxon>
        <taxon>Embryophyta</taxon>
        <taxon>Tracheophyta</taxon>
        <taxon>Spermatophyta</taxon>
        <taxon>Magnoliopsida</taxon>
        <taxon>eudicotyledons</taxon>
        <taxon>Gunneridae</taxon>
        <taxon>Pentapetalae</taxon>
        <taxon>asterids</taxon>
        <taxon>campanulids</taxon>
        <taxon>Apiales</taxon>
        <taxon>Apiaceae</taxon>
        <taxon>Apioideae</taxon>
        <taxon>apioid superclade</taxon>
        <taxon>Tordylieae</taxon>
        <taxon>Tordyliinae</taxon>
        <taxon>Heracleum</taxon>
    </lineage>
</organism>
<sequence length="153" mass="16977">MDSGCSVHMTGNKALLSEYEEKAGPTVSYGDGNIGQTLGYGNIIIGNVIIEKVALVKGLKHNLLSISQITDRGYHVNFYSTHCEVVSKETGKIALTGYMHGNIYEACCPVIIYYRRGVEYNRTPNITRSRNPDQLQVLMINPDHSLSRNPDDQ</sequence>
<reference evidence="2" key="2">
    <citation type="submission" date="2023-05" db="EMBL/GenBank/DDBJ databases">
        <authorList>
            <person name="Schelkunov M.I."/>
        </authorList>
    </citation>
    <scope>NUCLEOTIDE SEQUENCE</scope>
    <source>
        <strain evidence="2">Hsosn_3</strain>
        <tissue evidence="2">Leaf</tissue>
    </source>
</reference>
<dbReference type="AlphaFoldDB" id="A0AAD8HED3"/>
<dbReference type="InterPro" id="IPR054722">
    <property type="entry name" value="PolX-like_BBD"/>
</dbReference>
<name>A0AAD8HED3_9APIA</name>
<dbReference type="Pfam" id="PF22936">
    <property type="entry name" value="Pol_BBD"/>
    <property type="match status" value="1"/>
</dbReference>
<protein>
    <recommendedName>
        <fullName evidence="1">Retrovirus-related Pol polyprotein from transposon TNT 1-94-like beta-barrel domain-containing protein</fullName>
    </recommendedName>
</protein>
<comment type="caution">
    <text evidence="2">The sequence shown here is derived from an EMBL/GenBank/DDBJ whole genome shotgun (WGS) entry which is preliminary data.</text>
</comment>
<dbReference type="EMBL" id="JAUIZM010000009">
    <property type="protein sequence ID" value="KAK1365033.1"/>
    <property type="molecule type" value="Genomic_DNA"/>
</dbReference>
<evidence type="ECO:0000313" key="2">
    <source>
        <dbReference type="EMBL" id="KAK1365033.1"/>
    </source>
</evidence>
<keyword evidence="3" id="KW-1185">Reference proteome</keyword>